<evidence type="ECO:0000313" key="6">
    <source>
        <dbReference type="Proteomes" id="UP000069912"/>
    </source>
</evidence>
<dbReference type="SUPFAM" id="SSF52402">
    <property type="entry name" value="Adenine nucleotide alpha hydrolases-like"/>
    <property type="match status" value="1"/>
</dbReference>
<dbReference type="PANTHER" id="PTHR46268">
    <property type="entry name" value="STRESS RESPONSE PROTEIN NHAX"/>
    <property type="match status" value="1"/>
</dbReference>
<feature type="domain" description="UspA" evidence="3">
    <location>
        <begin position="4"/>
        <end position="142"/>
    </location>
</feature>
<dbReference type="OrthoDB" id="9777884at2"/>
<dbReference type="Proteomes" id="UP000069912">
    <property type="component" value="Chromosome"/>
</dbReference>
<dbReference type="AlphaFoldDB" id="A0A0X8FB99"/>
<proteinExistence type="inferred from homology"/>
<organism evidence="4 6">
    <name type="scientific">Aerococcus sanguinicola</name>
    <dbReference type="NCBI Taxonomy" id="119206"/>
    <lineage>
        <taxon>Bacteria</taxon>
        <taxon>Bacillati</taxon>
        <taxon>Bacillota</taxon>
        <taxon>Bacilli</taxon>
        <taxon>Lactobacillales</taxon>
        <taxon>Aerococcaceae</taxon>
        <taxon>Aerococcus</taxon>
    </lineage>
</organism>
<comment type="similarity">
    <text evidence="1 2">Belongs to the universal stress protein A family.</text>
</comment>
<evidence type="ECO:0000313" key="4">
    <source>
        <dbReference type="EMBL" id="AMB94048.1"/>
    </source>
</evidence>
<accession>A0A0X8FB99</accession>
<reference evidence="6" key="2">
    <citation type="submission" date="2016-01" db="EMBL/GenBank/DDBJ databases">
        <title>Six Aerococcus type strain genome sequencing and assembly using PacBio and Illumina Hiseq.</title>
        <authorList>
            <person name="Carkaci D."/>
            <person name="Dargis R."/>
            <person name="Nielsen X.C."/>
            <person name="Skovgaard O."/>
            <person name="Fuursted K."/>
            <person name="Christensen J.J."/>
        </authorList>
    </citation>
    <scope>NUCLEOTIDE SEQUENCE [LARGE SCALE GENOMIC DNA]</scope>
    <source>
        <strain evidence="6">CCUG43001</strain>
    </source>
</reference>
<keyword evidence="2" id="KW-0963">Cytoplasm</keyword>
<reference evidence="5 7" key="3">
    <citation type="submission" date="2017-12" db="EMBL/GenBank/DDBJ databases">
        <title>Phylogenetic diversity of female urinary microbiome.</title>
        <authorList>
            <person name="Thomas-White K."/>
            <person name="Wolfe A.J."/>
        </authorList>
    </citation>
    <scope>NUCLEOTIDE SEQUENCE [LARGE SCALE GENOMIC DNA]</scope>
    <source>
        <strain evidence="5 7">UMB0139</strain>
    </source>
</reference>
<gene>
    <name evidence="4" type="ORF">AWM72_04390</name>
    <name evidence="5" type="ORF">CYJ28_03205</name>
</gene>
<dbReference type="EMBL" id="PKGY01000002">
    <property type="protein sequence ID" value="PKZ22139.1"/>
    <property type="molecule type" value="Genomic_DNA"/>
</dbReference>
<evidence type="ECO:0000313" key="7">
    <source>
        <dbReference type="Proteomes" id="UP000234239"/>
    </source>
</evidence>
<reference evidence="4 6" key="1">
    <citation type="journal article" date="2016" name="Genome Announc.">
        <title>Complete Genome Sequences of Aerococcus christensenii CCUG 28831T, Aerococcus sanguinicola CCUG 43001T, Aerococcus urinae CCUG 36881T, Aerococcus urinaeequi CCUG 28094T, Aerococcus urinaehominis CCUG 42038 BT, and Aerococcus viridans CCUG 4311T.</title>
        <authorList>
            <person name="Carkaci D."/>
            <person name="Dargis R."/>
            <person name="Nielsen X.C."/>
            <person name="Skovgaard O."/>
            <person name="Fuursted K."/>
            <person name="Christensen J.J."/>
        </authorList>
    </citation>
    <scope>NUCLEOTIDE SEQUENCE [LARGE SCALE GENOMIC DNA]</scope>
    <source>
        <strain evidence="4 6">CCUG43001</strain>
    </source>
</reference>
<evidence type="ECO:0000313" key="5">
    <source>
        <dbReference type="EMBL" id="PKZ22139.1"/>
    </source>
</evidence>
<dbReference type="GO" id="GO:0005737">
    <property type="term" value="C:cytoplasm"/>
    <property type="evidence" value="ECO:0007669"/>
    <property type="project" value="UniProtKB-SubCell"/>
</dbReference>
<dbReference type="GeneID" id="92903309"/>
<evidence type="ECO:0000256" key="2">
    <source>
        <dbReference type="PIRNR" id="PIRNR006276"/>
    </source>
</evidence>
<keyword evidence="6" id="KW-1185">Reference proteome</keyword>
<dbReference type="Proteomes" id="UP000234239">
    <property type="component" value="Unassembled WGS sequence"/>
</dbReference>
<dbReference type="Gene3D" id="3.40.50.620">
    <property type="entry name" value="HUPs"/>
    <property type="match status" value="1"/>
</dbReference>
<dbReference type="Pfam" id="PF00582">
    <property type="entry name" value="Usp"/>
    <property type="match status" value="1"/>
</dbReference>
<name>A0A0X8FB99_9LACT</name>
<dbReference type="InterPro" id="IPR014729">
    <property type="entry name" value="Rossmann-like_a/b/a_fold"/>
</dbReference>
<comment type="subcellular location">
    <subcellularLocation>
        <location evidence="2">Cytoplasm</location>
    </subcellularLocation>
</comment>
<sequence>MKEIKRILAPVDGSTPAKAALEAAVDLAQHHGADLTILNVIDDFGAYTDASDYTKLSDILYDKNRIKLEEDEAYVKSLGFDRAEIKLLRGEAKDEIVSYAEANDIDLIVVGSTGKGSIRRALLGSVSSYIVRHAHCDVLVVR</sequence>
<dbReference type="PIRSF" id="PIRSF006276">
    <property type="entry name" value="UspA"/>
    <property type="match status" value="1"/>
</dbReference>
<dbReference type="PANTHER" id="PTHR46268:SF6">
    <property type="entry name" value="UNIVERSAL STRESS PROTEIN UP12"/>
    <property type="match status" value="1"/>
</dbReference>
<dbReference type="EMBL" id="CP014160">
    <property type="protein sequence ID" value="AMB94048.1"/>
    <property type="molecule type" value="Genomic_DNA"/>
</dbReference>
<dbReference type="InterPro" id="IPR006015">
    <property type="entry name" value="Universal_stress_UspA"/>
</dbReference>
<protein>
    <recommendedName>
        <fullName evidence="2">Universal stress protein</fullName>
    </recommendedName>
</protein>
<evidence type="ECO:0000259" key="3">
    <source>
        <dbReference type="Pfam" id="PF00582"/>
    </source>
</evidence>
<dbReference type="CDD" id="cd00293">
    <property type="entry name" value="USP-like"/>
    <property type="match status" value="1"/>
</dbReference>
<dbReference type="KEGG" id="asan:AWM72_04390"/>
<dbReference type="RefSeq" id="WP_067973799.1">
    <property type="nucleotide sequence ID" value="NZ_CAJHKN010000002.1"/>
</dbReference>
<evidence type="ECO:0000256" key="1">
    <source>
        <dbReference type="ARBA" id="ARBA00008791"/>
    </source>
</evidence>
<dbReference type="InterPro" id="IPR006016">
    <property type="entry name" value="UspA"/>
</dbReference>
<dbReference type="PRINTS" id="PR01438">
    <property type="entry name" value="UNVRSLSTRESS"/>
</dbReference>